<dbReference type="Gene3D" id="3.30.70.3290">
    <property type="match status" value="1"/>
</dbReference>
<evidence type="ECO:0000256" key="3">
    <source>
        <dbReference type="ARBA" id="ARBA00022679"/>
    </source>
</evidence>
<feature type="domain" description="Carrier" evidence="10">
    <location>
        <begin position="2068"/>
        <end position="2144"/>
    </location>
</feature>
<evidence type="ECO:0000256" key="4">
    <source>
        <dbReference type="ARBA" id="ARBA00022857"/>
    </source>
</evidence>
<dbReference type="EMBL" id="CCAE010000008">
    <property type="protein sequence ID" value="CDN87111.1"/>
    <property type="molecule type" value="Genomic_DNA"/>
</dbReference>
<dbReference type="InterPro" id="IPR020806">
    <property type="entry name" value="PKS_PP-bd"/>
</dbReference>
<dbReference type="Gene3D" id="1.10.1200.10">
    <property type="entry name" value="ACP-like"/>
    <property type="match status" value="1"/>
</dbReference>
<dbReference type="SMART" id="SM00829">
    <property type="entry name" value="PKS_ER"/>
    <property type="match status" value="1"/>
</dbReference>
<dbReference type="PROSITE" id="PS52019">
    <property type="entry name" value="PKS_MFAS_DH"/>
    <property type="match status" value="1"/>
</dbReference>
<dbReference type="CDD" id="cd05195">
    <property type="entry name" value="enoyl_red"/>
    <property type="match status" value="1"/>
</dbReference>
<dbReference type="InterPro" id="IPR050091">
    <property type="entry name" value="PKS_NRPS_Biosynth_Enz"/>
</dbReference>
<feature type="active site" description="Proton acceptor; for dehydratase activity" evidence="8">
    <location>
        <position position="967"/>
    </location>
</feature>
<dbReference type="InterPro" id="IPR014030">
    <property type="entry name" value="Ketoacyl_synth_N"/>
</dbReference>
<dbReference type="InterPro" id="IPR049551">
    <property type="entry name" value="PKS_DH_C"/>
</dbReference>
<dbReference type="CDD" id="cd00833">
    <property type="entry name" value="PKS"/>
    <property type="match status" value="1"/>
</dbReference>
<dbReference type="Pfam" id="PF00698">
    <property type="entry name" value="Acyl_transf_1"/>
    <property type="match status" value="1"/>
</dbReference>
<dbReference type="Gene3D" id="3.40.47.10">
    <property type="match status" value="1"/>
</dbReference>
<dbReference type="InterPro" id="IPR001227">
    <property type="entry name" value="Ac_transferase_dom_sf"/>
</dbReference>
<gene>
    <name evidence="13" type="ORF">BN948_01530</name>
</gene>
<dbReference type="SMART" id="SM00826">
    <property type="entry name" value="PKS_DH"/>
    <property type="match status" value="1"/>
</dbReference>
<proteinExistence type="predicted"/>
<dbReference type="InterPro" id="IPR020807">
    <property type="entry name" value="PKS_DH"/>
</dbReference>
<dbReference type="PROSITE" id="PS00606">
    <property type="entry name" value="KS3_1"/>
    <property type="match status" value="1"/>
</dbReference>
<dbReference type="Gene3D" id="3.40.366.10">
    <property type="entry name" value="Malonyl-Coenzyme A Acyl Carrier Protein, domain 2"/>
    <property type="match status" value="1"/>
</dbReference>
<dbReference type="GO" id="GO:0004312">
    <property type="term" value="F:fatty acid synthase activity"/>
    <property type="evidence" value="ECO:0007669"/>
    <property type="project" value="TreeGrafter"/>
</dbReference>
<evidence type="ECO:0000256" key="5">
    <source>
        <dbReference type="ARBA" id="ARBA00023268"/>
    </source>
</evidence>
<sequence>MSTDRNDAPAQPTAAPADRRNVLQNALAAIERLQARLDAAERARHEPIAIVGMACRLPGGANDADAFWDLLAEGRDVVGEVPADRWNVDEYYDPDPNKLGKARTKAGGFLHSIDEFEPSFFGMSPREAAGVDPQQRLLLEVTWEALENAGVPVDQLDGSLTGVFVGITSMDYAQRIDVNDPARSDIYLATGTALNAAAGRVSFTFGFRGPCMAIDTACSSSLVAIHTACQSLRDGESNLMVAGGVNAILSPDPFVLISKWGMLSPDGRCKTFDASANGFVRGEGCGLIVLERLSDAIANGRRILGVIQGSAINQDGKSSGLTVPNGLAQQEVVAQALAAARLKPSDVSYVEAHGTGTSLGDPIEVEALATAYGEGRRAEEPLQLGSVKSNIGHLEAASGVASVIKLSLALQHRQLPASLHVKQLTPAIAWDSLPVRVSTALHEWTPPSNGRRIAGVSAFGFSGMNAHVLIEEAPAPQALAPAAQRPLFCLPLSARNDAALSALATLYADHLERNPGDSLADVCATVAIGRSHLPMRQALVAPDRAAMVEKLRALAASGEAPAGAGAGSRQRVAFLFTGQGSQYVGMGRELYESEPVFKATIDRCAAVLDPLLTRPLRELMFDDTGGLLDQTGNTQPALFAIEVALAATWRAWGIEPTVVTGHSVGEFAAAVVAGVFSLEDGARLIAARGRLMQALPAGGAMVSVQGDAERVKAAIAPHADKVSIAAFNAPGNTVIAGAGPEVKAIAEQLAAQGLRTQALTVSHAFHSPLMEPMVAEFRAIAAQVAHAEPTLTWISNLDGQPMDWAQWGTRMADYWARHAREAVAFEAGMQALASTNCDVHLEVGPNPTLIGLGTQCVVGGRSIDWLPSLKRNKPGWESMFDSVARLYARGAKLNWAAVQGPGVRHSLALPTYPFQRQRFLIPFKTASRRAAGPSVHELLGTRLGVAGVAAQFERVVSATDPAWVGDHRIAGEVVMPLTAYLEAALSAARQVDATVTGLDAVEVGEPMPLREGESRVLQVSVDRAAPGAPARVRVFSRDAAREDAEWALHASALASHAVASVSNQPLSQVAGALTREIEVTPFYDQLQRLGVDFGTGFRGMRRVWCGTGEALGEIELAPEGASGHLMHPALLDACFHVSAVAMDTLPGADDGRMYLPIGVERYHWYAAPTGALRSHAKVRPPAVRGDMLLLDIRIETPDGQPVATLEGLRCRRASRDMFRQRVDTQVAEWLYELAWDEQALVPAAEAPAGRWLVFDEGAGRGERLAIELAQRGAEVSRVVPKAAPAEGAIAIDPADPQAYAQLLAQGPFKGVVSLWPLRVPKLGDDDLPGAIQAFGTDAALLTLQAMAGAEASEANEGGAQPRLWIATRGSQSVDGTETLRIEQAPVAGLARVAAAEHPEWRVSLIDLDPEATPSDARALADELLADGAEQQVALRKGQRFVARLARRQRSNAAHVDEAPLRLNITERGTLENLAIGPTERRVPGPGQVEIRVRASGLNFRDVLSALGMYPGEIKHLGSDCAGEVVAVGEGVTQFAVGQRVVAMVEGAFASHATTRWEFVAPLPDGVSFEQGAAIPTAYLTADITLNVVAGGMRPGQRVLIHSGAGGVGMAAIALARRAGAEIFATAGSPEKREVLRQLGVHHVLDSRSASFADEIARITNGEGVEIVLNSLAGELMDRSFESLADGGCFLEIGKRGLWTHERVAALNRGLRYFIVDCNDNARETPQLVGQIFTRVLQEIDSGVLPWLPLTTFPFERAPDAFRFMAQARHIGRVVFHHTVAPRKRDQAVREDASYLVTGGLKGLGLVAARWLAGEGARHLVLAGRGEPDATAREALAALAEQGVAVRTVAADVSTAEGVARLVDSLKDLPALGGVIHCAAVLDDGVLIKQSPERFAKVMGPKADGAWRLSVALKRAGQRPDFFVLYSSLSAVFGSAGQGNYVAANAFLDALARSRRDADLAGLSVNWGAWGEVGMAVRGDTAARAGAQGLAALSPTEGMQALDVLLREGASRASVAPIDWALLAKQMAGATPPLLSQLLAAAAQAQGGAAKGGAARVDYASLPPAERAPQLLALVRRELATVLGLAGSPQSIPLDQSFPTLGLDSLTAVELRNRLQQALGRTVSATAAFEHPTVQAMATHLDSLYGPAPGASPSAQDTDREEMTL</sequence>
<name>A0A1L1PR79_HYDIT</name>
<dbReference type="GO" id="GO:0016491">
    <property type="term" value="F:oxidoreductase activity"/>
    <property type="evidence" value="ECO:0007669"/>
    <property type="project" value="InterPro"/>
</dbReference>
<feature type="region of interest" description="Disordered" evidence="9">
    <location>
        <begin position="2143"/>
        <end position="2164"/>
    </location>
</feature>
<dbReference type="Pfam" id="PF21089">
    <property type="entry name" value="PKS_DH_N"/>
    <property type="match status" value="1"/>
</dbReference>
<dbReference type="Pfam" id="PF08659">
    <property type="entry name" value="KR"/>
    <property type="match status" value="1"/>
</dbReference>
<evidence type="ECO:0000256" key="8">
    <source>
        <dbReference type="PROSITE-ProRule" id="PRU01363"/>
    </source>
</evidence>
<feature type="region of interest" description="N-terminal hotdog fold" evidence="8">
    <location>
        <begin position="936"/>
        <end position="1061"/>
    </location>
</feature>
<keyword evidence="5" id="KW-0511">Multifunctional enzyme</keyword>
<keyword evidence="14" id="KW-1185">Reference proteome</keyword>
<dbReference type="InterPro" id="IPR014031">
    <property type="entry name" value="Ketoacyl_synth_C"/>
</dbReference>
<dbReference type="PANTHER" id="PTHR43775:SF51">
    <property type="entry name" value="INACTIVE PHENOLPHTHIOCEROL SYNTHESIS POLYKETIDE SYNTHASE TYPE I PKS1-RELATED"/>
    <property type="match status" value="1"/>
</dbReference>
<dbReference type="InterPro" id="IPR016039">
    <property type="entry name" value="Thiolase-like"/>
</dbReference>
<dbReference type="InterPro" id="IPR042104">
    <property type="entry name" value="PKS_dehydratase_sf"/>
</dbReference>
<feature type="domain" description="PKS/mFAS DH" evidence="12">
    <location>
        <begin position="936"/>
        <end position="1219"/>
    </location>
</feature>
<dbReference type="PANTHER" id="PTHR43775">
    <property type="entry name" value="FATTY ACID SYNTHASE"/>
    <property type="match status" value="1"/>
</dbReference>
<dbReference type="InterPro" id="IPR011032">
    <property type="entry name" value="GroES-like_sf"/>
</dbReference>
<dbReference type="InterPro" id="IPR014043">
    <property type="entry name" value="Acyl_transferase_dom"/>
</dbReference>
<dbReference type="Pfam" id="PF02801">
    <property type="entry name" value="Ketoacyl-synt_C"/>
    <property type="match status" value="1"/>
</dbReference>
<dbReference type="Gene3D" id="3.10.129.110">
    <property type="entry name" value="Polyketide synthase dehydratase"/>
    <property type="match status" value="1"/>
</dbReference>
<dbReference type="GO" id="GO:0006633">
    <property type="term" value="P:fatty acid biosynthetic process"/>
    <property type="evidence" value="ECO:0007669"/>
    <property type="project" value="InterPro"/>
</dbReference>
<evidence type="ECO:0000259" key="11">
    <source>
        <dbReference type="PROSITE" id="PS52004"/>
    </source>
</evidence>
<protein>
    <submittedName>
        <fullName evidence="13">Zn-dependent oxidoreductase/polyketide synthase module</fullName>
    </submittedName>
</protein>
<dbReference type="SMART" id="SM01294">
    <property type="entry name" value="PKS_PP_betabranch"/>
    <property type="match status" value="1"/>
</dbReference>
<dbReference type="Pfam" id="PF00107">
    <property type="entry name" value="ADH_zinc_N"/>
    <property type="match status" value="1"/>
</dbReference>
<dbReference type="Pfam" id="PF14765">
    <property type="entry name" value="PS-DH"/>
    <property type="match status" value="1"/>
</dbReference>
<dbReference type="SMART" id="SM00822">
    <property type="entry name" value="PKS_KR"/>
    <property type="match status" value="1"/>
</dbReference>
<dbReference type="FunFam" id="3.40.47.10:FF:000019">
    <property type="entry name" value="Polyketide synthase type I"/>
    <property type="match status" value="1"/>
</dbReference>
<dbReference type="InterPro" id="IPR013968">
    <property type="entry name" value="PKS_KR"/>
</dbReference>
<keyword evidence="4" id="KW-0521">NADP</keyword>
<dbReference type="InterPro" id="IPR049552">
    <property type="entry name" value="PKS_DH_N"/>
</dbReference>
<dbReference type="SUPFAM" id="SSF53901">
    <property type="entry name" value="Thiolase-like"/>
    <property type="match status" value="1"/>
</dbReference>
<dbReference type="InterPro" id="IPR006162">
    <property type="entry name" value="Ppantetheine_attach_site"/>
</dbReference>
<dbReference type="SUPFAM" id="SSF52151">
    <property type="entry name" value="FabD/lysophospholipase-like"/>
    <property type="match status" value="1"/>
</dbReference>
<feature type="domain" description="Ketosynthase family 3 (KS3)" evidence="11">
    <location>
        <begin position="45"/>
        <end position="472"/>
    </location>
</feature>
<dbReference type="InterPro" id="IPR020843">
    <property type="entry name" value="ER"/>
</dbReference>
<dbReference type="GO" id="GO:0071770">
    <property type="term" value="P:DIM/DIP cell wall layer assembly"/>
    <property type="evidence" value="ECO:0007669"/>
    <property type="project" value="TreeGrafter"/>
</dbReference>
<dbReference type="FunFam" id="3.40.50.720:FF:000209">
    <property type="entry name" value="Polyketide synthase Pks12"/>
    <property type="match status" value="1"/>
</dbReference>
<dbReference type="InterPro" id="IPR036736">
    <property type="entry name" value="ACP-like_sf"/>
</dbReference>
<dbReference type="SMART" id="SM00823">
    <property type="entry name" value="PKS_PP"/>
    <property type="match status" value="1"/>
</dbReference>
<evidence type="ECO:0000256" key="2">
    <source>
        <dbReference type="ARBA" id="ARBA00022553"/>
    </source>
</evidence>
<dbReference type="PROSITE" id="PS50075">
    <property type="entry name" value="CARRIER"/>
    <property type="match status" value="1"/>
</dbReference>
<dbReference type="GO" id="GO:0005737">
    <property type="term" value="C:cytoplasm"/>
    <property type="evidence" value="ECO:0007669"/>
    <property type="project" value="TreeGrafter"/>
</dbReference>
<organism evidence="13 14">
    <name type="scientific">Hydrogenophaga intermedia</name>
    <dbReference type="NCBI Taxonomy" id="65786"/>
    <lineage>
        <taxon>Bacteria</taxon>
        <taxon>Pseudomonadati</taxon>
        <taxon>Pseudomonadota</taxon>
        <taxon>Betaproteobacteria</taxon>
        <taxon>Burkholderiales</taxon>
        <taxon>Comamonadaceae</taxon>
        <taxon>Hydrogenophaga</taxon>
    </lineage>
</organism>
<dbReference type="Pfam" id="PF00550">
    <property type="entry name" value="PP-binding"/>
    <property type="match status" value="1"/>
</dbReference>
<dbReference type="FunFam" id="3.40.366.10:FF:000002">
    <property type="entry name" value="Probable polyketide synthase 2"/>
    <property type="match status" value="1"/>
</dbReference>
<keyword evidence="6" id="KW-0012">Acyltransferase</keyword>
<dbReference type="InterPro" id="IPR018201">
    <property type="entry name" value="Ketoacyl_synth_AS"/>
</dbReference>
<feature type="active site" description="Proton donor; for dehydratase activity" evidence="8">
    <location>
        <position position="1132"/>
    </location>
</feature>
<keyword evidence="2" id="KW-0597">Phosphoprotein</keyword>
<keyword evidence="3" id="KW-0808">Transferase</keyword>
<evidence type="ECO:0000259" key="10">
    <source>
        <dbReference type="PROSITE" id="PS50075"/>
    </source>
</evidence>
<reference evidence="14" key="1">
    <citation type="submission" date="2014-11" db="EMBL/GenBank/DDBJ databases">
        <title>Draft genome sequence of Hydrogenophaga intermedia S1.</title>
        <authorList>
            <person name="Gan H.M."/>
            <person name="Chew T.H."/>
            <person name="Stolz A."/>
        </authorList>
    </citation>
    <scope>NUCLEOTIDE SEQUENCE [LARGE SCALE GENOMIC DNA]</scope>
    <source>
        <strain evidence="14">S1</strain>
    </source>
</reference>
<evidence type="ECO:0000256" key="6">
    <source>
        <dbReference type="ARBA" id="ARBA00023315"/>
    </source>
</evidence>
<dbReference type="SUPFAM" id="SSF47336">
    <property type="entry name" value="ACP-like"/>
    <property type="match status" value="1"/>
</dbReference>
<dbReference type="PROSITE" id="PS52004">
    <property type="entry name" value="KS3_2"/>
    <property type="match status" value="1"/>
</dbReference>
<dbReference type="SUPFAM" id="SSF55048">
    <property type="entry name" value="Probable ACP-binding domain of malonyl-CoA ACP transacylase"/>
    <property type="match status" value="1"/>
</dbReference>
<evidence type="ECO:0000259" key="12">
    <source>
        <dbReference type="PROSITE" id="PS52019"/>
    </source>
</evidence>
<accession>A0A1L1PR79</accession>
<feature type="region of interest" description="C-terminal hotdog fold" evidence="8">
    <location>
        <begin position="1074"/>
        <end position="1219"/>
    </location>
</feature>
<dbReference type="InterPro" id="IPR013149">
    <property type="entry name" value="ADH-like_C"/>
</dbReference>
<dbReference type="CDD" id="cd08955">
    <property type="entry name" value="KR_2_FAS_SDR_x"/>
    <property type="match status" value="1"/>
</dbReference>
<dbReference type="InterPro" id="IPR016035">
    <property type="entry name" value="Acyl_Trfase/lysoPLipase"/>
</dbReference>
<dbReference type="InterPro" id="IPR036291">
    <property type="entry name" value="NAD(P)-bd_dom_sf"/>
</dbReference>
<dbReference type="InterPro" id="IPR057326">
    <property type="entry name" value="KR_dom"/>
</dbReference>
<evidence type="ECO:0000313" key="14">
    <source>
        <dbReference type="Proteomes" id="UP000028878"/>
    </source>
</evidence>
<dbReference type="Gene3D" id="3.40.50.720">
    <property type="entry name" value="NAD(P)-binding Rossmann-like Domain"/>
    <property type="match status" value="3"/>
</dbReference>
<dbReference type="GO" id="GO:0004315">
    <property type="term" value="F:3-oxoacyl-[acyl-carrier-protein] synthase activity"/>
    <property type="evidence" value="ECO:0007669"/>
    <property type="project" value="InterPro"/>
</dbReference>
<dbReference type="GO" id="GO:0031177">
    <property type="term" value="F:phosphopantetheine binding"/>
    <property type="evidence" value="ECO:0007669"/>
    <property type="project" value="InterPro"/>
</dbReference>
<dbReference type="SMART" id="SM00825">
    <property type="entry name" value="PKS_KS"/>
    <property type="match status" value="1"/>
</dbReference>
<dbReference type="SMART" id="SM00827">
    <property type="entry name" value="PKS_AT"/>
    <property type="match status" value="1"/>
</dbReference>
<evidence type="ECO:0000256" key="7">
    <source>
        <dbReference type="ARBA" id="ARBA00054155"/>
    </source>
</evidence>
<evidence type="ECO:0000256" key="1">
    <source>
        <dbReference type="ARBA" id="ARBA00022450"/>
    </source>
</evidence>
<dbReference type="Pfam" id="PF08240">
    <property type="entry name" value="ADH_N"/>
    <property type="match status" value="1"/>
</dbReference>
<evidence type="ECO:0000313" key="13">
    <source>
        <dbReference type="EMBL" id="CDN87111.1"/>
    </source>
</evidence>
<dbReference type="InterPro" id="IPR009081">
    <property type="entry name" value="PP-bd_ACP"/>
</dbReference>
<dbReference type="GO" id="GO:0005886">
    <property type="term" value="C:plasma membrane"/>
    <property type="evidence" value="ECO:0007669"/>
    <property type="project" value="TreeGrafter"/>
</dbReference>
<keyword evidence="1" id="KW-0596">Phosphopantetheine</keyword>
<dbReference type="RefSeq" id="WP_009517173.1">
    <property type="nucleotide sequence ID" value="NZ_CCAE010000008.1"/>
</dbReference>
<dbReference type="Pfam" id="PF22621">
    <property type="entry name" value="CurL-like_PKS_C"/>
    <property type="match status" value="1"/>
</dbReference>
<dbReference type="Proteomes" id="UP000028878">
    <property type="component" value="Unassembled WGS sequence"/>
</dbReference>
<dbReference type="InterPro" id="IPR049900">
    <property type="entry name" value="PKS_mFAS_DH"/>
</dbReference>
<dbReference type="SUPFAM" id="SSF50129">
    <property type="entry name" value="GroES-like"/>
    <property type="match status" value="1"/>
</dbReference>
<dbReference type="InterPro" id="IPR016036">
    <property type="entry name" value="Malonyl_transacylase_ACP-bd"/>
</dbReference>
<dbReference type="InterPro" id="IPR020841">
    <property type="entry name" value="PKS_Beta-ketoAc_synthase_dom"/>
</dbReference>
<dbReference type="Gene3D" id="3.90.180.10">
    <property type="entry name" value="Medium-chain alcohol dehydrogenases, catalytic domain"/>
    <property type="match status" value="1"/>
</dbReference>
<dbReference type="SUPFAM" id="SSF51735">
    <property type="entry name" value="NAD(P)-binding Rossmann-fold domains"/>
    <property type="match status" value="3"/>
</dbReference>
<dbReference type="PROSITE" id="PS00012">
    <property type="entry name" value="PHOSPHOPANTETHEINE"/>
    <property type="match status" value="1"/>
</dbReference>
<dbReference type="InterPro" id="IPR013154">
    <property type="entry name" value="ADH-like_N"/>
</dbReference>
<evidence type="ECO:0000256" key="9">
    <source>
        <dbReference type="SAM" id="MobiDB-lite"/>
    </source>
</evidence>
<comment type="function">
    <text evidence="7">Involved in production of the polyketide antibiotic thailandamide.</text>
</comment>
<dbReference type="Pfam" id="PF00109">
    <property type="entry name" value="ketoacyl-synt"/>
    <property type="match status" value="1"/>
</dbReference>